<evidence type="ECO:0000313" key="2">
    <source>
        <dbReference type="Proteomes" id="UP001610563"/>
    </source>
</evidence>
<proteinExistence type="predicted"/>
<sequence length="51" mass="5858">MIKAPATPTSRKTRHQWLGLPYSDAAKNKHHSLDACWFLCHHKIMTDSLGR</sequence>
<evidence type="ECO:0000313" key="1">
    <source>
        <dbReference type="EMBL" id="KAL2782357.1"/>
    </source>
</evidence>
<accession>A0ABR4FGI9</accession>
<organism evidence="1 2">
    <name type="scientific">Aspergillus keveii</name>
    <dbReference type="NCBI Taxonomy" id="714993"/>
    <lineage>
        <taxon>Eukaryota</taxon>
        <taxon>Fungi</taxon>
        <taxon>Dikarya</taxon>
        <taxon>Ascomycota</taxon>
        <taxon>Pezizomycotina</taxon>
        <taxon>Eurotiomycetes</taxon>
        <taxon>Eurotiomycetidae</taxon>
        <taxon>Eurotiales</taxon>
        <taxon>Aspergillaceae</taxon>
        <taxon>Aspergillus</taxon>
        <taxon>Aspergillus subgen. Nidulantes</taxon>
    </lineage>
</organism>
<reference evidence="1 2" key="1">
    <citation type="submission" date="2024-07" db="EMBL/GenBank/DDBJ databases">
        <title>Section-level genome sequencing and comparative genomics of Aspergillus sections Usti and Cavernicolus.</title>
        <authorList>
            <consortium name="Lawrence Berkeley National Laboratory"/>
            <person name="Nybo J.L."/>
            <person name="Vesth T.C."/>
            <person name="Theobald S."/>
            <person name="Frisvad J.C."/>
            <person name="Larsen T.O."/>
            <person name="Kjaerboelling I."/>
            <person name="Rothschild-Mancinelli K."/>
            <person name="Lyhne E.K."/>
            <person name="Kogle M.E."/>
            <person name="Barry K."/>
            <person name="Clum A."/>
            <person name="Na H."/>
            <person name="Ledsgaard L."/>
            <person name="Lin J."/>
            <person name="Lipzen A."/>
            <person name="Kuo A."/>
            <person name="Riley R."/>
            <person name="Mondo S."/>
            <person name="Labutti K."/>
            <person name="Haridas S."/>
            <person name="Pangalinan J."/>
            <person name="Salamov A.A."/>
            <person name="Simmons B.A."/>
            <person name="Magnuson J.K."/>
            <person name="Chen J."/>
            <person name="Drula E."/>
            <person name="Henrissat B."/>
            <person name="Wiebenga A."/>
            <person name="Lubbers R.J."/>
            <person name="Gomes A.C."/>
            <person name="Makela M.R."/>
            <person name="Stajich J."/>
            <person name="Grigoriev I.V."/>
            <person name="Mortensen U.H."/>
            <person name="De Vries R.P."/>
            <person name="Baker S.E."/>
            <person name="Andersen M.R."/>
        </authorList>
    </citation>
    <scope>NUCLEOTIDE SEQUENCE [LARGE SCALE GENOMIC DNA]</scope>
    <source>
        <strain evidence="1 2">CBS 209.92</strain>
    </source>
</reference>
<dbReference type="EMBL" id="JBFTWV010000495">
    <property type="protein sequence ID" value="KAL2782357.1"/>
    <property type="molecule type" value="Genomic_DNA"/>
</dbReference>
<comment type="caution">
    <text evidence="1">The sequence shown here is derived from an EMBL/GenBank/DDBJ whole genome shotgun (WGS) entry which is preliminary data.</text>
</comment>
<protein>
    <submittedName>
        <fullName evidence="1">Uncharacterized protein</fullName>
    </submittedName>
</protein>
<keyword evidence="2" id="KW-1185">Reference proteome</keyword>
<gene>
    <name evidence="1" type="ORF">BJX66DRAFT_320925</name>
</gene>
<name>A0ABR4FGI9_9EURO</name>
<dbReference type="Proteomes" id="UP001610563">
    <property type="component" value="Unassembled WGS sequence"/>
</dbReference>